<evidence type="ECO:0000256" key="8">
    <source>
        <dbReference type="ARBA" id="ARBA00023306"/>
    </source>
</evidence>
<dbReference type="PROSITE" id="PS51900">
    <property type="entry name" value="CB"/>
    <property type="match status" value="1"/>
</dbReference>
<evidence type="ECO:0000256" key="7">
    <source>
        <dbReference type="ARBA" id="ARBA00023172"/>
    </source>
</evidence>
<dbReference type="GO" id="GO:0007059">
    <property type="term" value="P:chromosome segregation"/>
    <property type="evidence" value="ECO:0007669"/>
    <property type="project" value="UniProtKB-KW"/>
</dbReference>
<dbReference type="InterPro" id="IPR023009">
    <property type="entry name" value="Tyrosine_recombinase_XerC/XerD"/>
</dbReference>
<keyword evidence="7" id="KW-0233">DNA recombination</keyword>
<keyword evidence="3" id="KW-0132">Cell division</keyword>
<keyword evidence="8" id="KW-0131">Cell cycle</keyword>
<dbReference type="EMBL" id="UINC01024589">
    <property type="protein sequence ID" value="SVA98520.1"/>
    <property type="molecule type" value="Genomic_DNA"/>
</dbReference>
<evidence type="ECO:0000259" key="10">
    <source>
        <dbReference type="PROSITE" id="PS51900"/>
    </source>
</evidence>
<evidence type="ECO:0000259" key="9">
    <source>
        <dbReference type="PROSITE" id="PS51898"/>
    </source>
</evidence>
<dbReference type="GO" id="GO:0006310">
    <property type="term" value="P:DNA recombination"/>
    <property type="evidence" value="ECO:0007669"/>
    <property type="project" value="UniProtKB-KW"/>
</dbReference>
<dbReference type="SUPFAM" id="SSF47823">
    <property type="entry name" value="lambda integrase-like, N-terminal domain"/>
    <property type="match status" value="1"/>
</dbReference>
<dbReference type="GO" id="GO:0005737">
    <property type="term" value="C:cytoplasm"/>
    <property type="evidence" value="ECO:0007669"/>
    <property type="project" value="UniProtKB-SubCell"/>
</dbReference>
<feature type="non-terminal residue" evidence="11">
    <location>
        <position position="1"/>
    </location>
</feature>
<proteinExistence type="inferred from homology"/>
<dbReference type="CDD" id="cd00798">
    <property type="entry name" value="INT_XerDC_C"/>
    <property type="match status" value="1"/>
</dbReference>
<dbReference type="GO" id="GO:0015074">
    <property type="term" value="P:DNA integration"/>
    <property type="evidence" value="ECO:0007669"/>
    <property type="project" value="UniProtKB-KW"/>
</dbReference>
<dbReference type="InterPro" id="IPR010998">
    <property type="entry name" value="Integrase_recombinase_N"/>
</dbReference>
<feature type="domain" description="Tyr recombinase" evidence="9">
    <location>
        <begin position="89"/>
        <end position="283"/>
    </location>
</feature>
<protein>
    <recommendedName>
        <fullName evidence="12">Tyrosine recombinase XerD</fullName>
    </recommendedName>
</protein>
<dbReference type="GO" id="GO:0051301">
    <property type="term" value="P:cell division"/>
    <property type="evidence" value="ECO:0007669"/>
    <property type="project" value="UniProtKB-KW"/>
</dbReference>
<dbReference type="InterPro" id="IPR013762">
    <property type="entry name" value="Integrase-like_cat_sf"/>
</dbReference>
<gene>
    <name evidence="11" type="ORF">METZ01_LOCUS151374</name>
</gene>
<dbReference type="GO" id="GO:0003677">
    <property type="term" value="F:DNA binding"/>
    <property type="evidence" value="ECO:0007669"/>
    <property type="project" value="UniProtKB-KW"/>
</dbReference>
<dbReference type="Pfam" id="PF00589">
    <property type="entry name" value="Phage_integrase"/>
    <property type="match status" value="1"/>
</dbReference>
<dbReference type="InterPro" id="IPR044068">
    <property type="entry name" value="CB"/>
</dbReference>
<evidence type="ECO:0000256" key="4">
    <source>
        <dbReference type="ARBA" id="ARBA00022829"/>
    </source>
</evidence>
<dbReference type="AlphaFoldDB" id="A0A382AAG4"/>
<evidence type="ECO:0000256" key="1">
    <source>
        <dbReference type="ARBA" id="ARBA00004496"/>
    </source>
</evidence>
<keyword evidence="4" id="KW-0159">Chromosome partition</keyword>
<dbReference type="Pfam" id="PF02899">
    <property type="entry name" value="Phage_int_SAM_1"/>
    <property type="match status" value="1"/>
</dbReference>
<evidence type="ECO:0000256" key="2">
    <source>
        <dbReference type="ARBA" id="ARBA00022490"/>
    </source>
</evidence>
<dbReference type="SUPFAM" id="SSF56349">
    <property type="entry name" value="DNA breaking-rejoining enzymes"/>
    <property type="match status" value="1"/>
</dbReference>
<dbReference type="InterPro" id="IPR004107">
    <property type="entry name" value="Integrase_SAM-like_N"/>
</dbReference>
<dbReference type="PANTHER" id="PTHR30349">
    <property type="entry name" value="PHAGE INTEGRASE-RELATED"/>
    <property type="match status" value="1"/>
</dbReference>
<dbReference type="InterPro" id="IPR050090">
    <property type="entry name" value="Tyrosine_recombinase_XerCD"/>
</dbReference>
<comment type="subcellular location">
    <subcellularLocation>
        <location evidence="1">Cytoplasm</location>
    </subcellularLocation>
</comment>
<organism evidence="11">
    <name type="scientific">marine metagenome</name>
    <dbReference type="NCBI Taxonomy" id="408172"/>
    <lineage>
        <taxon>unclassified sequences</taxon>
        <taxon>metagenomes</taxon>
        <taxon>ecological metagenomes</taxon>
    </lineage>
</organism>
<dbReference type="InterPro" id="IPR002104">
    <property type="entry name" value="Integrase_catalytic"/>
</dbReference>
<evidence type="ECO:0008006" key="12">
    <source>
        <dbReference type="Google" id="ProtNLM"/>
    </source>
</evidence>
<keyword evidence="2" id="KW-0963">Cytoplasm</keyword>
<evidence type="ECO:0000256" key="6">
    <source>
        <dbReference type="ARBA" id="ARBA00023125"/>
    </source>
</evidence>
<feature type="domain" description="Core-binding (CB)" evidence="10">
    <location>
        <begin position="1"/>
        <end position="68"/>
    </location>
</feature>
<evidence type="ECO:0000313" key="11">
    <source>
        <dbReference type="EMBL" id="SVA98520.1"/>
    </source>
</evidence>
<dbReference type="Gene3D" id="1.10.150.130">
    <property type="match status" value="1"/>
</dbReference>
<dbReference type="PROSITE" id="PS51898">
    <property type="entry name" value="TYR_RECOMBINASE"/>
    <property type="match status" value="1"/>
</dbReference>
<evidence type="ECO:0000256" key="3">
    <source>
        <dbReference type="ARBA" id="ARBA00022618"/>
    </source>
</evidence>
<dbReference type="HAMAP" id="MF_01808">
    <property type="entry name" value="Recomb_XerC_XerD"/>
    <property type="match status" value="1"/>
</dbReference>
<name>A0A382AAG4_9ZZZZ</name>
<reference evidence="11" key="1">
    <citation type="submission" date="2018-05" db="EMBL/GenBank/DDBJ databases">
        <authorList>
            <person name="Lanie J.A."/>
            <person name="Ng W.-L."/>
            <person name="Kazmierczak K.M."/>
            <person name="Andrzejewski T.M."/>
            <person name="Davidsen T.M."/>
            <person name="Wayne K.J."/>
            <person name="Tettelin H."/>
            <person name="Glass J.I."/>
            <person name="Rusch D."/>
            <person name="Podicherti R."/>
            <person name="Tsui H.-C.T."/>
            <person name="Winkler M.E."/>
        </authorList>
    </citation>
    <scope>NUCLEOTIDE SEQUENCE</scope>
</reference>
<evidence type="ECO:0000256" key="5">
    <source>
        <dbReference type="ARBA" id="ARBA00022908"/>
    </source>
</evidence>
<keyword evidence="6" id="KW-0238">DNA-binding</keyword>
<dbReference type="InterPro" id="IPR011010">
    <property type="entry name" value="DNA_brk_join_enz"/>
</dbReference>
<accession>A0A382AAG4</accession>
<sequence>VRAYESDLRQFLRFLESHLDRPADRIDPREVDHYAIRAFMGELYDRGQARASSARRLAAIRSFGRYLRREQHIDREPGALVATPKQDQKVPARLEMSEVEALLAGPDVTTPLGRRDHAILELFYASGLRLSELVGLDLEDVNLSSRLVRVLGKGGKERIVPFNRSTTAALRAYLGDRETLVRQVAVPERGHRSRRPRVDPLFVNYKGGRLSARSVDRLVRRYVSATSARMGISPHALRHSFATHLLERGADLRAIQELLGHARVTTTQRYTHVSAAQLMSLYKKTHPRA</sequence>
<dbReference type="Gene3D" id="1.10.443.10">
    <property type="entry name" value="Intergrase catalytic core"/>
    <property type="match status" value="1"/>
</dbReference>
<dbReference type="PANTHER" id="PTHR30349:SF77">
    <property type="entry name" value="TYROSINE RECOMBINASE XERC"/>
    <property type="match status" value="1"/>
</dbReference>
<keyword evidence="5" id="KW-0229">DNA integration</keyword>